<dbReference type="KEGG" id="lfa:LFA_0387"/>
<gene>
    <name evidence="1" type="ORF">LFA_0387</name>
</gene>
<organism evidence="1 2">
    <name type="scientific">Legionella fallonii LLAP-10</name>
    <dbReference type="NCBI Taxonomy" id="1212491"/>
    <lineage>
        <taxon>Bacteria</taxon>
        <taxon>Pseudomonadati</taxon>
        <taxon>Pseudomonadota</taxon>
        <taxon>Gammaproteobacteria</taxon>
        <taxon>Legionellales</taxon>
        <taxon>Legionellaceae</taxon>
        <taxon>Legionella</taxon>
    </lineage>
</organism>
<name>A0A098G1J3_9GAMM</name>
<protein>
    <submittedName>
        <fullName evidence="1">Uncharacterized protein</fullName>
    </submittedName>
</protein>
<proteinExistence type="predicted"/>
<dbReference type="AlphaFoldDB" id="A0A098G1J3"/>
<accession>A0A098G1J3</accession>
<reference evidence="2" key="1">
    <citation type="submission" date="2014-09" db="EMBL/GenBank/DDBJ databases">
        <authorList>
            <person name="Gomez-Valero L."/>
        </authorList>
    </citation>
    <scope>NUCLEOTIDE SEQUENCE [LARGE SCALE GENOMIC DNA]</scope>
    <source>
        <strain evidence="2">ATCC700992</strain>
    </source>
</reference>
<dbReference type="HOGENOM" id="CLU_116218_0_0_6"/>
<sequence>MNHFFRALNPFSKSSGISYRTKPLLHILMPEEMPDLLSHEIIELKWSEDLSWYETIDATYLCIVGDHYDHPSVAPQKNIFEQVMTAFFRPYLIPVMIGSEVYAVYNRKTGIKGILDYLIFPLLARKLIADTWSEERKNTPIINALAWAVAIPLEVARHSIALALTIAVSPLVILVHLLRNLINTLSGLSLQNDTPDNTSVGYID</sequence>
<evidence type="ECO:0000313" key="2">
    <source>
        <dbReference type="Proteomes" id="UP000032430"/>
    </source>
</evidence>
<dbReference type="Proteomes" id="UP000032430">
    <property type="component" value="Chromosome I"/>
</dbReference>
<evidence type="ECO:0000313" key="1">
    <source>
        <dbReference type="EMBL" id="CEG55856.1"/>
    </source>
</evidence>
<dbReference type="EMBL" id="LN614827">
    <property type="protein sequence ID" value="CEG55856.1"/>
    <property type="molecule type" value="Genomic_DNA"/>
</dbReference>
<keyword evidence="2" id="KW-1185">Reference proteome</keyword>